<reference evidence="14 15" key="1">
    <citation type="submission" date="2016-10" db="EMBL/GenBank/DDBJ databases">
        <authorList>
            <person name="de Groot N.N."/>
        </authorList>
    </citation>
    <scope>NUCLEOTIDE SEQUENCE [LARGE SCALE GENOMIC DNA]</scope>
    <source>
        <strain evidence="14 15">ATCC 700224</strain>
    </source>
</reference>
<keyword evidence="4" id="KW-1003">Cell membrane</keyword>
<dbReference type="GO" id="GO:0022904">
    <property type="term" value="P:respiratory electron transport chain"/>
    <property type="evidence" value="ECO:0007669"/>
    <property type="project" value="InterPro"/>
</dbReference>
<dbReference type="AlphaFoldDB" id="A0A1G7DFL0"/>
<keyword evidence="15" id="KW-1185">Reference proteome</keyword>
<evidence type="ECO:0000256" key="1">
    <source>
        <dbReference type="ARBA" id="ARBA00004651"/>
    </source>
</evidence>
<keyword evidence="6 12" id="KW-0812">Transmembrane</keyword>
<evidence type="ECO:0000259" key="13">
    <source>
        <dbReference type="Pfam" id="PF01292"/>
    </source>
</evidence>
<evidence type="ECO:0000256" key="9">
    <source>
        <dbReference type="ARBA" id="ARBA00022989"/>
    </source>
</evidence>
<dbReference type="Pfam" id="PF01292">
    <property type="entry name" value="Ni_hydr_CYTB"/>
    <property type="match status" value="1"/>
</dbReference>
<dbReference type="InterPro" id="IPR000516">
    <property type="entry name" value="Ni-dep_Hydgase_cyt-B"/>
</dbReference>
<comment type="subcellular location">
    <subcellularLocation>
        <location evidence="1">Cell membrane</location>
        <topology evidence="1">Multi-pass membrane protein</topology>
    </subcellularLocation>
</comment>
<dbReference type="PANTHER" id="PTHR30485:SF0">
    <property type="entry name" value="NI_FE-HYDROGENASE 1 B-TYPE CYTOCHROME SUBUNIT-RELATED"/>
    <property type="match status" value="1"/>
</dbReference>
<feature type="transmembrane region" description="Helical" evidence="12">
    <location>
        <begin position="55"/>
        <end position="75"/>
    </location>
</feature>
<sequence>MPRNKKELVMVFSRFERFWHWSQAILIIAMMVTGFEVNGAYQWLGYEQAAQWHRFAAWFLIGLWVFVIVWHAITGEWKQYIPTRRGIMAVAKYYTAGILDPSVPHPYRKTRMAKHNPLQRLAYLAFNVLISPVIWISGLLYMFYNDWYRTGLDGPVGLGDVALVHTAAAFAMLIFFVGHVYLAAFAGKPFYAYLKAMITGYDLLYINPEADGDRKS</sequence>
<dbReference type="GO" id="GO:0009055">
    <property type="term" value="F:electron transfer activity"/>
    <property type="evidence" value="ECO:0007669"/>
    <property type="project" value="InterPro"/>
</dbReference>
<dbReference type="InterPro" id="IPR016174">
    <property type="entry name" value="Di-haem_cyt_TM"/>
</dbReference>
<evidence type="ECO:0000256" key="6">
    <source>
        <dbReference type="ARBA" id="ARBA00022692"/>
    </source>
</evidence>
<evidence type="ECO:0000256" key="7">
    <source>
        <dbReference type="ARBA" id="ARBA00022723"/>
    </source>
</evidence>
<keyword evidence="5" id="KW-0349">Heme</keyword>
<dbReference type="RefSeq" id="WP_092786145.1">
    <property type="nucleotide sequence ID" value="NZ_FNAP01000007.1"/>
</dbReference>
<dbReference type="GO" id="GO:0020037">
    <property type="term" value="F:heme binding"/>
    <property type="evidence" value="ECO:0007669"/>
    <property type="project" value="TreeGrafter"/>
</dbReference>
<keyword evidence="9 12" id="KW-1133">Transmembrane helix</keyword>
<name>A0A1G7DFL0_9PROT</name>
<dbReference type="GO" id="GO:0005886">
    <property type="term" value="C:plasma membrane"/>
    <property type="evidence" value="ECO:0007669"/>
    <property type="project" value="UniProtKB-SubCell"/>
</dbReference>
<dbReference type="GO" id="GO:0005506">
    <property type="term" value="F:iron ion binding"/>
    <property type="evidence" value="ECO:0007669"/>
    <property type="project" value="InterPro"/>
</dbReference>
<evidence type="ECO:0000313" key="15">
    <source>
        <dbReference type="Proteomes" id="UP000199412"/>
    </source>
</evidence>
<dbReference type="OrthoDB" id="1117555at2"/>
<evidence type="ECO:0000256" key="8">
    <source>
        <dbReference type="ARBA" id="ARBA00022982"/>
    </source>
</evidence>
<feature type="transmembrane region" description="Helical" evidence="12">
    <location>
        <begin position="21"/>
        <end position="43"/>
    </location>
</feature>
<dbReference type="STRING" id="69960.SAMN05421720_107149"/>
<evidence type="ECO:0000256" key="12">
    <source>
        <dbReference type="SAM" id="Phobius"/>
    </source>
</evidence>
<evidence type="ECO:0000256" key="3">
    <source>
        <dbReference type="ARBA" id="ARBA00022448"/>
    </source>
</evidence>
<gene>
    <name evidence="14" type="ORF">SAMN05421720_107149</name>
</gene>
<evidence type="ECO:0000256" key="11">
    <source>
        <dbReference type="ARBA" id="ARBA00023136"/>
    </source>
</evidence>
<proteinExistence type="inferred from homology"/>
<dbReference type="PRINTS" id="PR00161">
    <property type="entry name" value="NIHGNASECYTB"/>
</dbReference>
<dbReference type="Proteomes" id="UP000199412">
    <property type="component" value="Unassembled WGS sequence"/>
</dbReference>
<keyword evidence="8" id="KW-0249">Electron transport</keyword>
<keyword evidence="7" id="KW-0479">Metal-binding</keyword>
<dbReference type="SUPFAM" id="SSF81342">
    <property type="entry name" value="Transmembrane di-heme cytochromes"/>
    <property type="match status" value="1"/>
</dbReference>
<evidence type="ECO:0000256" key="10">
    <source>
        <dbReference type="ARBA" id="ARBA00023004"/>
    </source>
</evidence>
<dbReference type="Gene3D" id="1.20.950.20">
    <property type="entry name" value="Transmembrane di-heme cytochromes, Chain C"/>
    <property type="match status" value="1"/>
</dbReference>
<feature type="domain" description="Cytochrome b561 bacterial/Ni-hydrogenase" evidence="13">
    <location>
        <begin position="11"/>
        <end position="200"/>
    </location>
</feature>
<comment type="similarity">
    <text evidence="2">Belongs to the HupC/HyaC/HydC family.</text>
</comment>
<keyword evidence="10" id="KW-0408">Iron</keyword>
<dbReference type="InterPro" id="IPR051542">
    <property type="entry name" value="Hydrogenase_cytochrome"/>
</dbReference>
<keyword evidence="3" id="KW-0813">Transport</keyword>
<dbReference type="PANTHER" id="PTHR30485">
    <property type="entry name" value="NI/FE-HYDROGENASE 1 B-TYPE CYTOCHROME SUBUNIT"/>
    <property type="match status" value="1"/>
</dbReference>
<dbReference type="EMBL" id="FNAP01000007">
    <property type="protein sequence ID" value="SDE49800.1"/>
    <property type="molecule type" value="Genomic_DNA"/>
</dbReference>
<evidence type="ECO:0000313" key="14">
    <source>
        <dbReference type="EMBL" id="SDE49800.1"/>
    </source>
</evidence>
<feature type="transmembrane region" description="Helical" evidence="12">
    <location>
        <begin position="121"/>
        <end position="144"/>
    </location>
</feature>
<evidence type="ECO:0000256" key="4">
    <source>
        <dbReference type="ARBA" id="ARBA00022475"/>
    </source>
</evidence>
<feature type="transmembrane region" description="Helical" evidence="12">
    <location>
        <begin position="164"/>
        <end position="187"/>
    </location>
</feature>
<organism evidence="14 15">
    <name type="scientific">Rhodospira trueperi</name>
    <dbReference type="NCBI Taxonomy" id="69960"/>
    <lineage>
        <taxon>Bacteria</taxon>
        <taxon>Pseudomonadati</taxon>
        <taxon>Pseudomonadota</taxon>
        <taxon>Alphaproteobacteria</taxon>
        <taxon>Rhodospirillales</taxon>
        <taxon>Rhodospirillaceae</taxon>
        <taxon>Rhodospira</taxon>
    </lineage>
</organism>
<keyword evidence="11 12" id="KW-0472">Membrane</keyword>
<protein>
    <submittedName>
        <fullName evidence="14">Thiosulfate reductase cytochrome b subunit</fullName>
    </submittedName>
</protein>
<evidence type="ECO:0000256" key="2">
    <source>
        <dbReference type="ARBA" id="ARBA00008622"/>
    </source>
</evidence>
<accession>A0A1G7DFL0</accession>
<evidence type="ECO:0000256" key="5">
    <source>
        <dbReference type="ARBA" id="ARBA00022617"/>
    </source>
</evidence>
<dbReference type="InterPro" id="IPR011577">
    <property type="entry name" value="Cyt_b561_bac/Ni-Hgenase"/>
</dbReference>